<dbReference type="PATRIC" id="fig|518642.10.peg.5372"/>
<feature type="region of interest" description="Disordered" evidence="1">
    <location>
        <begin position="1"/>
        <end position="73"/>
    </location>
</feature>
<comment type="caution">
    <text evidence="2">The sequence shown here is derived from an EMBL/GenBank/DDBJ whole genome shotgun (WGS) entry which is preliminary data.</text>
</comment>
<evidence type="ECO:0008006" key="4">
    <source>
        <dbReference type="Google" id="ProtNLM"/>
    </source>
</evidence>
<dbReference type="AlphaFoldDB" id="A0A1E7KYR2"/>
<protein>
    <recommendedName>
        <fullName evidence="4">Gliding motility protein</fullName>
    </recommendedName>
</protein>
<name>A0A1E7KYR2_9ACTN</name>
<organism evidence="2 3">
    <name type="scientific">Streptomyces nanshensis</name>
    <dbReference type="NCBI Taxonomy" id="518642"/>
    <lineage>
        <taxon>Bacteria</taxon>
        <taxon>Bacillati</taxon>
        <taxon>Actinomycetota</taxon>
        <taxon>Actinomycetes</taxon>
        <taxon>Kitasatosporales</taxon>
        <taxon>Streptomycetaceae</taxon>
        <taxon>Streptomyces</taxon>
    </lineage>
</organism>
<evidence type="ECO:0000313" key="2">
    <source>
        <dbReference type="EMBL" id="OEV09069.1"/>
    </source>
</evidence>
<evidence type="ECO:0000256" key="1">
    <source>
        <dbReference type="SAM" id="MobiDB-lite"/>
    </source>
</evidence>
<dbReference type="EMBL" id="LJGW01000386">
    <property type="protein sequence ID" value="OEV09069.1"/>
    <property type="molecule type" value="Genomic_DNA"/>
</dbReference>
<dbReference type="Proteomes" id="UP000176005">
    <property type="component" value="Unassembled WGS sequence"/>
</dbReference>
<evidence type="ECO:0000313" key="3">
    <source>
        <dbReference type="Proteomes" id="UP000176005"/>
    </source>
</evidence>
<dbReference type="RefSeq" id="WP_070018954.1">
    <property type="nucleotide sequence ID" value="NZ_LJGW01000386.1"/>
</dbReference>
<proteinExistence type="predicted"/>
<gene>
    <name evidence="2" type="ORF">AN218_23805</name>
</gene>
<sequence length="73" mass="7165">MGVFARLLRRSSGSPRKPAAGAVPAPETGADGKAKEEEVAAAGAGDGSEDVGIPKQQSADGAADSEAADDARN</sequence>
<accession>A0A1E7KYR2</accession>
<keyword evidence="3" id="KW-1185">Reference proteome</keyword>
<reference evidence="2 3" key="1">
    <citation type="journal article" date="2016" name="Front. Microbiol.">
        <title>Comparative Genomics Analysis of Streptomyces Species Reveals Their Adaptation to the Marine Environment and Their Diversity at the Genomic Level.</title>
        <authorList>
            <person name="Tian X."/>
            <person name="Zhang Z."/>
            <person name="Yang T."/>
            <person name="Chen M."/>
            <person name="Li J."/>
            <person name="Chen F."/>
            <person name="Yang J."/>
            <person name="Li W."/>
            <person name="Zhang B."/>
            <person name="Zhang Z."/>
            <person name="Wu J."/>
            <person name="Zhang C."/>
            <person name="Long L."/>
            <person name="Xiao J."/>
        </authorList>
    </citation>
    <scope>NUCLEOTIDE SEQUENCE [LARGE SCALE GENOMIC DNA]</scope>
    <source>
        <strain evidence="2 3">SCSIO 10429</strain>
    </source>
</reference>